<evidence type="ECO:0000313" key="5">
    <source>
        <dbReference type="EMBL" id="MBO1248422.1"/>
    </source>
</evidence>
<accession>A0A939GWD4</accession>
<keyword evidence="5" id="KW-0540">Nuclease</keyword>
<dbReference type="PANTHER" id="PTHR30408">
    <property type="entry name" value="TYPE-1 RESTRICTION ENZYME ECOKI SPECIFICITY PROTEIN"/>
    <property type="match status" value="1"/>
</dbReference>
<dbReference type="Gene3D" id="3.90.220.20">
    <property type="entry name" value="DNA methylase specificity domains"/>
    <property type="match status" value="2"/>
</dbReference>
<keyword evidence="5" id="KW-0378">Hydrolase</keyword>
<dbReference type="GO" id="GO:0009307">
    <property type="term" value="P:DNA restriction-modification system"/>
    <property type="evidence" value="ECO:0007669"/>
    <property type="project" value="UniProtKB-KW"/>
</dbReference>
<comment type="caution">
    <text evidence="5">The sequence shown here is derived from an EMBL/GenBank/DDBJ whole genome shotgun (WGS) entry which is preliminary data.</text>
</comment>
<feature type="domain" description="Type I restriction modification DNA specificity" evidence="4">
    <location>
        <begin position="20"/>
        <end position="187"/>
    </location>
</feature>
<comment type="similarity">
    <text evidence="1">Belongs to the type-I restriction system S methylase family.</text>
</comment>
<dbReference type="GO" id="GO:0003677">
    <property type="term" value="F:DNA binding"/>
    <property type="evidence" value="ECO:0007669"/>
    <property type="project" value="UniProtKB-KW"/>
</dbReference>
<evidence type="ECO:0000313" key="6">
    <source>
        <dbReference type="Proteomes" id="UP000664731"/>
    </source>
</evidence>
<dbReference type="AlphaFoldDB" id="A0A939GWD4"/>
<keyword evidence="3" id="KW-0238">DNA-binding</keyword>
<dbReference type="EMBL" id="JAFNME010000002">
    <property type="protein sequence ID" value="MBO1248422.1"/>
    <property type="molecule type" value="Genomic_DNA"/>
</dbReference>
<evidence type="ECO:0000256" key="3">
    <source>
        <dbReference type="ARBA" id="ARBA00023125"/>
    </source>
</evidence>
<dbReference type="InterPro" id="IPR044946">
    <property type="entry name" value="Restrct_endonuc_typeI_TRD_sf"/>
</dbReference>
<dbReference type="Pfam" id="PF01420">
    <property type="entry name" value="Methylase_S"/>
    <property type="match status" value="1"/>
</dbReference>
<sequence>MSKNLAIAPRLRFPDFRETEGWTTKRLKDTCEVNPANPGIPEVFAYIDLESVEAGELKNRKVLSRNEAPSRAQRLLRYGDVIFQIVRPYQRNNLHFKIDDGIQYVASTGYAQLRANESEDFLFQSIQTDDFVDRVIVKCTGSSYPAINSSDLAEIPVPIPSSAEQQKIADCLSSIDELISAEALKLDALKVHKKGLMQRLFPAEGETIPRLRFPEFRDAGEWKKKKISDVLMEAVRPLEMEDDEEYSLVLVKRRYEGIVSRGKLQGKSIKVKSQFFLQKDDFLISKRQIVHCACGLVPDEFDGAIVSNEYSVLRAKNGFCIKFFKYFCQQPVVGRSFLECSIGIVIEKMLFKLNDWLKREFLFPSLDEQVRIANHFSSIEELIAAQDQMVNALKTHKHGLMQQLFPVMDEMQT</sequence>
<proteinExistence type="inferred from homology"/>
<dbReference type="SUPFAM" id="SSF116734">
    <property type="entry name" value="DNA methylase specificity domain"/>
    <property type="match status" value="2"/>
</dbReference>
<organism evidence="5 6">
    <name type="scientific">Comamonas denitrificans</name>
    <dbReference type="NCBI Taxonomy" id="117506"/>
    <lineage>
        <taxon>Bacteria</taxon>
        <taxon>Pseudomonadati</taxon>
        <taxon>Pseudomonadota</taxon>
        <taxon>Betaproteobacteria</taxon>
        <taxon>Burkholderiales</taxon>
        <taxon>Comamonadaceae</taxon>
        <taxon>Comamonas</taxon>
    </lineage>
</organism>
<gene>
    <name evidence="5" type="ORF">J1777_01030</name>
</gene>
<keyword evidence="6" id="KW-1185">Reference proteome</keyword>
<keyword evidence="5" id="KW-0255">Endonuclease</keyword>
<dbReference type="InterPro" id="IPR000055">
    <property type="entry name" value="Restrct_endonuc_typeI_TRD"/>
</dbReference>
<evidence type="ECO:0000259" key="4">
    <source>
        <dbReference type="Pfam" id="PF01420"/>
    </source>
</evidence>
<dbReference type="Proteomes" id="UP000664731">
    <property type="component" value="Unassembled WGS sequence"/>
</dbReference>
<evidence type="ECO:0000256" key="2">
    <source>
        <dbReference type="ARBA" id="ARBA00022747"/>
    </source>
</evidence>
<dbReference type="GO" id="GO:0004519">
    <property type="term" value="F:endonuclease activity"/>
    <property type="evidence" value="ECO:0007669"/>
    <property type="project" value="UniProtKB-KW"/>
</dbReference>
<dbReference type="InterPro" id="IPR052021">
    <property type="entry name" value="Type-I_RS_S_subunit"/>
</dbReference>
<evidence type="ECO:0000256" key="1">
    <source>
        <dbReference type="ARBA" id="ARBA00010923"/>
    </source>
</evidence>
<reference evidence="5" key="1">
    <citation type="submission" date="2021-03" db="EMBL/GenBank/DDBJ databases">
        <title>Comamonas denitrificans.</title>
        <authorList>
            <person name="Finster K."/>
        </authorList>
    </citation>
    <scope>NUCLEOTIDE SEQUENCE</scope>
    <source>
        <strain evidence="5">MM2021_4</strain>
    </source>
</reference>
<name>A0A939GWD4_9BURK</name>
<keyword evidence="2" id="KW-0680">Restriction system</keyword>
<protein>
    <submittedName>
        <fullName evidence="5">Restriction endonuclease subunit S</fullName>
    </submittedName>
</protein>
<dbReference type="PANTHER" id="PTHR30408:SF12">
    <property type="entry name" value="TYPE I RESTRICTION ENZYME MJAVIII SPECIFICITY SUBUNIT"/>
    <property type="match status" value="1"/>
</dbReference>